<dbReference type="EMBL" id="BEGY01000091">
    <property type="protein sequence ID" value="GAX83065.1"/>
    <property type="molecule type" value="Genomic_DNA"/>
</dbReference>
<dbReference type="Proteomes" id="UP000232323">
    <property type="component" value="Unassembled WGS sequence"/>
</dbReference>
<dbReference type="PROSITE" id="PS51201">
    <property type="entry name" value="RCK_N"/>
    <property type="match status" value="1"/>
</dbReference>
<dbReference type="FunFam" id="3.40.50.720:FF:000036">
    <property type="entry name" value="Glutathione-regulated potassium-efflux system protein KefB"/>
    <property type="match status" value="1"/>
</dbReference>
<feature type="coiled-coil region" evidence="10">
    <location>
        <begin position="33"/>
        <end position="88"/>
    </location>
</feature>
<feature type="transmembrane region" description="Helical" evidence="11">
    <location>
        <begin position="361"/>
        <end position="380"/>
    </location>
</feature>
<keyword evidence="4" id="KW-0633">Potassium transport</keyword>
<dbReference type="FunFam" id="1.20.1530.20:FF:000007">
    <property type="entry name" value="K(+) efflux antiporter 2 chloroplastic"/>
    <property type="match status" value="1"/>
</dbReference>
<feature type="transmembrane region" description="Helical" evidence="11">
    <location>
        <begin position="435"/>
        <end position="454"/>
    </location>
</feature>
<keyword evidence="7 11" id="KW-1133">Transmembrane helix</keyword>
<dbReference type="Pfam" id="PF02254">
    <property type="entry name" value="TrkA_N"/>
    <property type="match status" value="1"/>
</dbReference>
<keyword evidence="3" id="KW-0050">Antiport</keyword>
<dbReference type="InterPro" id="IPR004771">
    <property type="entry name" value="K/H_exchanger"/>
</dbReference>
<name>A0A250XJ09_9CHLO</name>
<dbReference type="SUPFAM" id="SSF51735">
    <property type="entry name" value="NAD(P)-binding Rossmann-fold domains"/>
    <property type="match status" value="1"/>
</dbReference>
<dbReference type="PANTHER" id="PTHR46157:SF2">
    <property type="entry name" value="K(+) EFFLUX ANTIPORTER 1, CHLOROPLASTIC-RELATED"/>
    <property type="match status" value="1"/>
</dbReference>
<dbReference type="GO" id="GO:0015386">
    <property type="term" value="F:potassium:proton antiporter activity"/>
    <property type="evidence" value="ECO:0007669"/>
    <property type="project" value="TreeGrafter"/>
</dbReference>
<feature type="transmembrane region" description="Helical" evidence="11">
    <location>
        <begin position="490"/>
        <end position="510"/>
    </location>
</feature>
<dbReference type="AlphaFoldDB" id="A0A250XJ09"/>
<keyword evidence="5 11" id="KW-0812">Transmembrane</keyword>
<feature type="transmembrane region" description="Helical" evidence="11">
    <location>
        <begin position="522"/>
        <end position="541"/>
    </location>
</feature>
<accession>A0A250XJ09</accession>
<evidence type="ECO:0000313" key="13">
    <source>
        <dbReference type="EMBL" id="GAX83065.1"/>
    </source>
</evidence>
<keyword evidence="6" id="KW-0630">Potassium</keyword>
<feature type="transmembrane region" description="Helical" evidence="11">
    <location>
        <begin position="609"/>
        <end position="628"/>
    </location>
</feature>
<evidence type="ECO:0000259" key="12">
    <source>
        <dbReference type="PROSITE" id="PS51201"/>
    </source>
</evidence>
<feature type="transmembrane region" description="Helical" evidence="11">
    <location>
        <begin position="275"/>
        <end position="293"/>
    </location>
</feature>
<comment type="caution">
    <text evidence="13">The sequence shown here is derived from an EMBL/GenBank/DDBJ whole genome shotgun (WGS) entry which is preliminary data.</text>
</comment>
<dbReference type="OrthoDB" id="4834at2759"/>
<dbReference type="NCBIfam" id="TIGR00932">
    <property type="entry name" value="2a37"/>
    <property type="match status" value="1"/>
</dbReference>
<sequence>MDGIDDSSMPGTSMPEALRSMQDISLSPLNLALEFAQAKLRDAVLVRESLEARAQEVAIQAAQANFAVKELRARLEAAKDDLVIAAQLADAQAVAAQTEVIASDAMKAAEFAVKEEMQAQAVVKETCLALEKTEWSFTDDPKPSSATAMSLSLGSNGSATSLVGGMNRAASEASSFPASSTEPADNTPLRKSPDFVKWGFLIAAACVGNWLLSSTSLGSELVAACQSVVDMVKAQFSHIHLHDAEKSLLEAIALLMTSCICVPLVVSKVPGGNPVLGYLLGGALVGPFALGIIQDVESIKHLAELGVVFLLFNIGLELSMERLASMAKMVFGMGTLQVLLTAAGVAAVSMSVAGLSGPSSIILGGALAMSSTAVGIQVLEDRGEMGSRHGRAIFSVLLLQDLAVVVLLMLIPLLAPSHDGQSGGIAQIATALGTAAVKAVVCIFAIIAGGRIFIQPLYKKMSEFANAEIFASTTLLVVLGTSFLTSLAGLSLALGAFLAGLLIAETEYALQVESDIAPYKGLLLGLFFMSVGMEISAQLFIQKWQEVLLGIALLIGGKLAVMAAIGPMFGVTQVAAIRSGLLIAPGGEFAFVAFGVAVSQGVLPASVTSILYLVVALSMALIPYLAALGGKLGLMMEKSDTKALQPKEEETKELKDHVLIVGYGRSGQLIAQLLSENLIPFVAVDSSSDQVYKGKAQDLPVYFGDAGSPNVLHLLGAERASCAIIALDTPGANYRAVYAMTKHFPKVKTFVRAHDVTHGINLEKAGATAVVPEILEPSLQLSAAVLATLEFLPSEVSRMINAFRVNHTSELSQLAREHSTSIGYGFQATSTGGPQISTSRVAATVTPVFG</sequence>
<feature type="transmembrane region" description="Helical" evidence="11">
    <location>
        <begin position="547"/>
        <end position="569"/>
    </location>
</feature>
<keyword evidence="10" id="KW-0175">Coiled coil</keyword>
<comment type="subcellular location">
    <subcellularLocation>
        <location evidence="1">Endomembrane system</location>
        <topology evidence="1">Multi-pass membrane protein</topology>
    </subcellularLocation>
</comment>
<dbReference type="PANTHER" id="PTHR46157">
    <property type="entry name" value="K(+) EFFLUX ANTIPORTER 3, CHLOROPLASTIC"/>
    <property type="match status" value="1"/>
</dbReference>
<dbReference type="InterPro" id="IPR006153">
    <property type="entry name" value="Cation/H_exchanger_TM"/>
</dbReference>
<evidence type="ECO:0000256" key="5">
    <source>
        <dbReference type="ARBA" id="ARBA00022692"/>
    </source>
</evidence>
<evidence type="ECO:0000256" key="9">
    <source>
        <dbReference type="ARBA" id="ARBA00023136"/>
    </source>
</evidence>
<evidence type="ECO:0000256" key="6">
    <source>
        <dbReference type="ARBA" id="ARBA00022958"/>
    </source>
</evidence>
<dbReference type="InterPro" id="IPR003148">
    <property type="entry name" value="RCK_N"/>
</dbReference>
<dbReference type="Gene3D" id="1.20.1530.20">
    <property type="match status" value="1"/>
</dbReference>
<proteinExistence type="predicted"/>
<evidence type="ECO:0000256" key="1">
    <source>
        <dbReference type="ARBA" id="ARBA00004127"/>
    </source>
</evidence>
<evidence type="ECO:0000256" key="4">
    <source>
        <dbReference type="ARBA" id="ARBA00022538"/>
    </source>
</evidence>
<protein>
    <recommendedName>
        <fullName evidence="12">RCK N-terminal domain-containing protein</fullName>
    </recommendedName>
</protein>
<evidence type="ECO:0000256" key="11">
    <source>
        <dbReference type="SAM" id="Phobius"/>
    </source>
</evidence>
<dbReference type="InterPro" id="IPR038770">
    <property type="entry name" value="Na+/solute_symporter_sf"/>
</dbReference>
<keyword evidence="9 11" id="KW-0472">Membrane</keyword>
<feature type="domain" description="RCK N-terminal" evidence="12">
    <location>
        <begin position="655"/>
        <end position="772"/>
    </location>
</feature>
<keyword evidence="14" id="KW-1185">Reference proteome</keyword>
<feature type="transmembrane region" description="Helical" evidence="11">
    <location>
        <begin position="581"/>
        <end position="603"/>
    </location>
</feature>
<evidence type="ECO:0000256" key="7">
    <source>
        <dbReference type="ARBA" id="ARBA00022989"/>
    </source>
</evidence>
<feature type="transmembrane region" description="Helical" evidence="11">
    <location>
        <begin position="330"/>
        <end position="355"/>
    </location>
</feature>
<dbReference type="Pfam" id="PF00999">
    <property type="entry name" value="Na_H_Exchanger"/>
    <property type="match status" value="1"/>
</dbReference>
<evidence type="ECO:0000256" key="3">
    <source>
        <dbReference type="ARBA" id="ARBA00022449"/>
    </source>
</evidence>
<gene>
    <name evidence="13" type="ORF">CEUSTIGMA_g10491.t1</name>
</gene>
<feature type="transmembrane region" description="Helical" evidence="11">
    <location>
        <begin position="392"/>
        <end position="415"/>
    </location>
</feature>
<keyword evidence="8" id="KW-0406">Ion transport</keyword>
<dbReference type="Gene3D" id="3.40.50.720">
    <property type="entry name" value="NAD(P)-binding Rossmann-like Domain"/>
    <property type="match status" value="1"/>
</dbReference>
<evidence type="ECO:0000256" key="2">
    <source>
        <dbReference type="ARBA" id="ARBA00022448"/>
    </source>
</evidence>
<reference evidence="13 14" key="1">
    <citation type="submission" date="2017-08" db="EMBL/GenBank/DDBJ databases">
        <title>Acidophilic green algal genome provides insights into adaptation to an acidic environment.</title>
        <authorList>
            <person name="Hirooka S."/>
            <person name="Hirose Y."/>
            <person name="Kanesaki Y."/>
            <person name="Higuchi S."/>
            <person name="Fujiwara T."/>
            <person name="Onuma R."/>
            <person name="Era A."/>
            <person name="Ohbayashi R."/>
            <person name="Uzuka A."/>
            <person name="Nozaki H."/>
            <person name="Yoshikawa H."/>
            <person name="Miyagishima S.Y."/>
        </authorList>
    </citation>
    <scope>NUCLEOTIDE SEQUENCE [LARGE SCALE GENOMIC DNA]</scope>
    <source>
        <strain evidence="13 14">NIES-2499</strain>
    </source>
</reference>
<dbReference type="InterPro" id="IPR036291">
    <property type="entry name" value="NAD(P)-bd_dom_sf"/>
</dbReference>
<evidence type="ECO:0000313" key="14">
    <source>
        <dbReference type="Proteomes" id="UP000232323"/>
    </source>
</evidence>
<dbReference type="GO" id="GO:0012505">
    <property type="term" value="C:endomembrane system"/>
    <property type="evidence" value="ECO:0007669"/>
    <property type="project" value="UniProtKB-SubCell"/>
</dbReference>
<keyword evidence="2" id="KW-0813">Transport</keyword>
<dbReference type="GO" id="GO:0016020">
    <property type="term" value="C:membrane"/>
    <property type="evidence" value="ECO:0007669"/>
    <property type="project" value="InterPro"/>
</dbReference>
<evidence type="ECO:0000256" key="10">
    <source>
        <dbReference type="SAM" id="Coils"/>
    </source>
</evidence>
<evidence type="ECO:0000256" key="8">
    <source>
        <dbReference type="ARBA" id="ARBA00023065"/>
    </source>
</evidence>
<organism evidence="13 14">
    <name type="scientific">Chlamydomonas eustigma</name>
    <dbReference type="NCBI Taxonomy" id="1157962"/>
    <lineage>
        <taxon>Eukaryota</taxon>
        <taxon>Viridiplantae</taxon>
        <taxon>Chlorophyta</taxon>
        <taxon>core chlorophytes</taxon>
        <taxon>Chlorophyceae</taxon>
        <taxon>CS clade</taxon>
        <taxon>Chlamydomonadales</taxon>
        <taxon>Chlamydomonadaceae</taxon>
        <taxon>Chlamydomonas</taxon>
    </lineage>
</organism>
<dbReference type="GO" id="GO:0009507">
    <property type="term" value="C:chloroplast"/>
    <property type="evidence" value="ECO:0007669"/>
    <property type="project" value="TreeGrafter"/>
</dbReference>